<name>A0A5C3M280_9AGAR</name>
<dbReference type="PANTHER" id="PTHR40370">
    <property type="entry name" value="EXPRESSED PROTEIN"/>
    <property type="match status" value="1"/>
</dbReference>
<gene>
    <name evidence="2" type="ORF">BDQ12DRAFT_606116</name>
</gene>
<dbReference type="InterPro" id="IPR024500">
    <property type="entry name" value="DUF3074"/>
</dbReference>
<dbReference type="InterPro" id="IPR023393">
    <property type="entry name" value="START-like_dom_sf"/>
</dbReference>
<dbReference type="SUPFAM" id="SSF55961">
    <property type="entry name" value="Bet v1-like"/>
    <property type="match status" value="1"/>
</dbReference>
<dbReference type="PANTHER" id="PTHR40370:SF1">
    <property type="entry name" value="DUF3074 DOMAIN-CONTAINING PROTEIN"/>
    <property type="match status" value="1"/>
</dbReference>
<sequence length="219" mass="25061">TDIPEEETLITDAQLLLEDSLTWREGKVIGNVRTFHSPRSDESPHSGEHWTCVVSEHKKQDISFKNLWEKVGRNKALNQKRFIPEIAKVTRIKYISDSQSIWSMLYTCPPPLSPRVFTVLQVVRLIDYPANGRTGLIMTIPVDLSSNSNRTLAELEEKGVKGRYVSVEHIKELNGSVIEWRRIASGDPGGLIPRFYVERTMAEKMIEVSNIMYPFPTYD</sequence>
<feature type="non-terminal residue" evidence="2">
    <location>
        <position position="1"/>
    </location>
</feature>
<evidence type="ECO:0000313" key="2">
    <source>
        <dbReference type="EMBL" id="TFK38456.1"/>
    </source>
</evidence>
<evidence type="ECO:0000259" key="1">
    <source>
        <dbReference type="Pfam" id="PF11274"/>
    </source>
</evidence>
<feature type="domain" description="DUF3074" evidence="1">
    <location>
        <begin position="50"/>
        <end position="206"/>
    </location>
</feature>
<dbReference type="Pfam" id="PF11274">
    <property type="entry name" value="DUF3074"/>
    <property type="match status" value="1"/>
</dbReference>
<dbReference type="EMBL" id="ML213603">
    <property type="protein sequence ID" value="TFK38456.1"/>
    <property type="molecule type" value="Genomic_DNA"/>
</dbReference>
<reference evidence="2 3" key="1">
    <citation type="journal article" date="2019" name="Nat. Ecol. Evol.">
        <title>Megaphylogeny resolves global patterns of mushroom evolution.</title>
        <authorList>
            <person name="Varga T."/>
            <person name="Krizsan K."/>
            <person name="Foldi C."/>
            <person name="Dima B."/>
            <person name="Sanchez-Garcia M."/>
            <person name="Sanchez-Ramirez S."/>
            <person name="Szollosi G.J."/>
            <person name="Szarkandi J.G."/>
            <person name="Papp V."/>
            <person name="Albert L."/>
            <person name="Andreopoulos W."/>
            <person name="Angelini C."/>
            <person name="Antonin V."/>
            <person name="Barry K.W."/>
            <person name="Bougher N.L."/>
            <person name="Buchanan P."/>
            <person name="Buyck B."/>
            <person name="Bense V."/>
            <person name="Catcheside P."/>
            <person name="Chovatia M."/>
            <person name="Cooper J."/>
            <person name="Damon W."/>
            <person name="Desjardin D."/>
            <person name="Finy P."/>
            <person name="Geml J."/>
            <person name="Haridas S."/>
            <person name="Hughes K."/>
            <person name="Justo A."/>
            <person name="Karasinski D."/>
            <person name="Kautmanova I."/>
            <person name="Kiss B."/>
            <person name="Kocsube S."/>
            <person name="Kotiranta H."/>
            <person name="LaButti K.M."/>
            <person name="Lechner B.E."/>
            <person name="Liimatainen K."/>
            <person name="Lipzen A."/>
            <person name="Lukacs Z."/>
            <person name="Mihaltcheva S."/>
            <person name="Morgado L.N."/>
            <person name="Niskanen T."/>
            <person name="Noordeloos M.E."/>
            <person name="Ohm R.A."/>
            <person name="Ortiz-Santana B."/>
            <person name="Ovrebo C."/>
            <person name="Racz N."/>
            <person name="Riley R."/>
            <person name="Savchenko A."/>
            <person name="Shiryaev A."/>
            <person name="Soop K."/>
            <person name="Spirin V."/>
            <person name="Szebenyi C."/>
            <person name="Tomsovsky M."/>
            <person name="Tulloss R.E."/>
            <person name="Uehling J."/>
            <person name="Grigoriev I.V."/>
            <person name="Vagvolgyi C."/>
            <person name="Papp T."/>
            <person name="Martin F.M."/>
            <person name="Miettinen O."/>
            <person name="Hibbett D.S."/>
            <person name="Nagy L.G."/>
        </authorList>
    </citation>
    <scope>NUCLEOTIDE SEQUENCE [LARGE SCALE GENOMIC DNA]</scope>
    <source>
        <strain evidence="2 3">CBS 166.37</strain>
    </source>
</reference>
<protein>
    <recommendedName>
        <fullName evidence="1">DUF3074 domain-containing protein</fullName>
    </recommendedName>
</protein>
<keyword evidence="3" id="KW-1185">Reference proteome</keyword>
<accession>A0A5C3M280</accession>
<dbReference type="OrthoDB" id="6423603at2759"/>
<dbReference type="AlphaFoldDB" id="A0A5C3M280"/>
<organism evidence="2 3">
    <name type="scientific">Crucibulum laeve</name>
    <dbReference type="NCBI Taxonomy" id="68775"/>
    <lineage>
        <taxon>Eukaryota</taxon>
        <taxon>Fungi</taxon>
        <taxon>Dikarya</taxon>
        <taxon>Basidiomycota</taxon>
        <taxon>Agaricomycotina</taxon>
        <taxon>Agaricomycetes</taxon>
        <taxon>Agaricomycetidae</taxon>
        <taxon>Agaricales</taxon>
        <taxon>Agaricineae</taxon>
        <taxon>Nidulariaceae</taxon>
        <taxon>Crucibulum</taxon>
    </lineage>
</organism>
<proteinExistence type="predicted"/>
<dbReference type="Gene3D" id="3.30.530.20">
    <property type="match status" value="1"/>
</dbReference>
<evidence type="ECO:0000313" key="3">
    <source>
        <dbReference type="Proteomes" id="UP000308652"/>
    </source>
</evidence>
<dbReference type="Proteomes" id="UP000308652">
    <property type="component" value="Unassembled WGS sequence"/>
</dbReference>